<keyword evidence="2" id="KW-1185">Reference proteome</keyword>
<accession>A0A510JHF7</accession>
<proteinExistence type="predicted"/>
<dbReference type="AlphaFoldDB" id="A0A510JHF7"/>
<evidence type="ECO:0000313" key="2">
    <source>
        <dbReference type="Proteomes" id="UP000321892"/>
    </source>
</evidence>
<protein>
    <submittedName>
        <fullName evidence="1">Uncharacterized protein</fullName>
    </submittedName>
</protein>
<dbReference type="EMBL" id="AP019823">
    <property type="protein sequence ID" value="BBM38739.1"/>
    <property type="molecule type" value="Genomic_DNA"/>
</dbReference>
<dbReference type="Proteomes" id="UP000321892">
    <property type="component" value="Chromosome"/>
</dbReference>
<organism evidence="1 2">
    <name type="scientific">Leptotrichia hofstadii</name>
    <dbReference type="NCBI Taxonomy" id="157688"/>
    <lineage>
        <taxon>Bacteria</taxon>
        <taxon>Fusobacteriati</taxon>
        <taxon>Fusobacteriota</taxon>
        <taxon>Fusobacteriia</taxon>
        <taxon>Fusobacteriales</taxon>
        <taxon>Leptotrichiaceae</taxon>
        <taxon>Leptotrichia</taxon>
    </lineage>
</organism>
<gene>
    <name evidence="1" type="ORF">JCM16775_1448</name>
</gene>
<reference evidence="1 2" key="1">
    <citation type="submission" date="2019-07" db="EMBL/GenBank/DDBJ databases">
        <title>Complete Genome Sequence of Leptotrichia hofstadii Strain JCM16775.</title>
        <authorList>
            <person name="Watanabe S."/>
            <person name="Cui L."/>
        </authorList>
    </citation>
    <scope>NUCLEOTIDE SEQUENCE [LARGE SCALE GENOMIC DNA]</scope>
    <source>
        <strain evidence="1 2">JCM16775</strain>
    </source>
</reference>
<dbReference type="KEGG" id="lhf:JCM16775_1448"/>
<evidence type="ECO:0000313" key="1">
    <source>
        <dbReference type="EMBL" id="BBM38739.1"/>
    </source>
</evidence>
<name>A0A510JHF7_9FUSO</name>
<sequence>MHEMSLFMSEFFAVVKIQGECFHHKKINYKKLDIMYVICYYINVKKF</sequence>